<dbReference type="EMBL" id="JAAMPC010000017">
    <property type="protein sequence ID" value="KAG2249809.1"/>
    <property type="molecule type" value="Genomic_DNA"/>
</dbReference>
<keyword evidence="2" id="KW-1185">Reference proteome</keyword>
<organism evidence="1 2">
    <name type="scientific">Brassica carinata</name>
    <name type="common">Ethiopian mustard</name>
    <name type="synonym">Abyssinian cabbage</name>
    <dbReference type="NCBI Taxonomy" id="52824"/>
    <lineage>
        <taxon>Eukaryota</taxon>
        <taxon>Viridiplantae</taxon>
        <taxon>Streptophyta</taxon>
        <taxon>Embryophyta</taxon>
        <taxon>Tracheophyta</taxon>
        <taxon>Spermatophyta</taxon>
        <taxon>Magnoliopsida</taxon>
        <taxon>eudicotyledons</taxon>
        <taxon>Gunneridae</taxon>
        <taxon>Pentapetalae</taxon>
        <taxon>rosids</taxon>
        <taxon>malvids</taxon>
        <taxon>Brassicales</taxon>
        <taxon>Brassicaceae</taxon>
        <taxon>Brassiceae</taxon>
        <taxon>Brassica</taxon>
    </lineage>
</organism>
<accession>A0A8X7TQ66</accession>
<reference evidence="1 2" key="1">
    <citation type="submission" date="2020-02" db="EMBL/GenBank/DDBJ databases">
        <authorList>
            <person name="Ma Q."/>
            <person name="Huang Y."/>
            <person name="Song X."/>
            <person name="Pei D."/>
        </authorList>
    </citation>
    <scope>NUCLEOTIDE SEQUENCE [LARGE SCALE GENOMIC DNA]</scope>
    <source>
        <strain evidence="1">Sxm20200214</strain>
        <tissue evidence="1">Leaf</tissue>
    </source>
</reference>
<name>A0A8X7TQ66_BRACI</name>
<comment type="caution">
    <text evidence="1">The sequence shown here is derived from an EMBL/GenBank/DDBJ whole genome shotgun (WGS) entry which is preliminary data.</text>
</comment>
<proteinExistence type="predicted"/>
<evidence type="ECO:0000313" key="1">
    <source>
        <dbReference type="EMBL" id="KAG2249809.1"/>
    </source>
</evidence>
<sequence>MIRLEKSRRGEMLRNRPKRVLYQIVSRIQDRKFLIKALNSSYRLLQIQYVCTGSDSRSSSVEVIRRAFKGEGLGGKPSKNVAKDLSASGFLVESAIRRCYGYFFIIIIVGET</sequence>
<gene>
    <name evidence="1" type="ORF">Bca52824_089437</name>
</gene>
<evidence type="ECO:0000313" key="2">
    <source>
        <dbReference type="Proteomes" id="UP000886595"/>
    </source>
</evidence>
<dbReference type="AlphaFoldDB" id="A0A8X7TQ66"/>
<protein>
    <submittedName>
        <fullName evidence="1">Uncharacterized protein</fullName>
    </submittedName>
</protein>
<dbReference type="Proteomes" id="UP000886595">
    <property type="component" value="Unassembled WGS sequence"/>
</dbReference>